<dbReference type="GO" id="GO:0005886">
    <property type="term" value="C:plasma membrane"/>
    <property type="evidence" value="ECO:0007669"/>
    <property type="project" value="UniProtKB-SubCell"/>
</dbReference>
<feature type="domain" description="Phosphatidic acid phosphatase type 2/haloperoxidase" evidence="8">
    <location>
        <begin position="52"/>
        <end position="162"/>
    </location>
</feature>
<dbReference type="Gene3D" id="1.20.144.10">
    <property type="entry name" value="Phosphatidic acid phosphatase type 2/haloperoxidase"/>
    <property type="match status" value="1"/>
</dbReference>
<keyword evidence="6 7" id="KW-0472">Membrane</keyword>
<comment type="subcellular location">
    <subcellularLocation>
        <location evidence="1">Cell membrane</location>
        <topology evidence="1">Multi-pass membrane protein</topology>
    </subcellularLocation>
</comment>
<proteinExistence type="predicted"/>
<organism evidence="9 10">
    <name type="scientific">Clostridium porci</name>
    <dbReference type="NCBI Taxonomy" id="2605778"/>
    <lineage>
        <taxon>Bacteria</taxon>
        <taxon>Bacillati</taxon>
        <taxon>Bacillota</taxon>
        <taxon>Clostridia</taxon>
        <taxon>Eubacteriales</taxon>
        <taxon>Clostridiaceae</taxon>
        <taxon>Clostridium</taxon>
    </lineage>
</organism>
<evidence type="ECO:0000256" key="7">
    <source>
        <dbReference type="SAM" id="Phobius"/>
    </source>
</evidence>
<evidence type="ECO:0000256" key="3">
    <source>
        <dbReference type="ARBA" id="ARBA00022692"/>
    </source>
</evidence>
<gene>
    <name evidence="9" type="ORF">FYJ39_03210</name>
</gene>
<dbReference type="SMART" id="SM00014">
    <property type="entry name" value="acidPPc"/>
    <property type="match status" value="1"/>
</dbReference>
<dbReference type="PANTHER" id="PTHR14969">
    <property type="entry name" value="SPHINGOSINE-1-PHOSPHATE PHOSPHOHYDROLASE"/>
    <property type="match status" value="1"/>
</dbReference>
<keyword evidence="3 7" id="KW-0812">Transmembrane</keyword>
<dbReference type="EMBL" id="VUMD01000002">
    <property type="protein sequence ID" value="MSS35612.1"/>
    <property type="molecule type" value="Genomic_DNA"/>
</dbReference>
<feature type="transmembrane region" description="Helical" evidence="7">
    <location>
        <begin position="21"/>
        <end position="45"/>
    </location>
</feature>
<keyword evidence="5 7" id="KW-1133">Transmembrane helix</keyword>
<comment type="caution">
    <text evidence="9">The sequence shown here is derived from an EMBL/GenBank/DDBJ whole genome shotgun (WGS) entry which is preliminary data.</text>
</comment>
<evidence type="ECO:0000313" key="9">
    <source>
        <dbReference type="EMBL" id="MSS35612.1"/>
    </source>
</evidence>
<keyword evidence="2" id="KW-1003">Cell membrane</keyword>
<feature type="transmembrane region" description="Helical" evidence="7">
    <location>
        <begin position="121"/>
        <end position="141"/>
    </location>
</feature>
<evidence type="ECO:0000256" key="6">
    <source>
        <dbReference type="ARBA" id="ARBA00023136"/>
    </source>
</evidence>
<dbReference type="SUPFAM" id="SSF48317">
    <property type="entry name" value="Acid phosphatase/Vanadium-dependent haloperoxidase"/>
    <property type="match status" value="1"/>
</dbReference>
<keyword evidence="10" id="KW-1185">Reference proteome</keyword>
<accession>A0A7X2NIN8</accession>
<dbReference type="AlphaFoldDB" id="A0A7X2NIN8"/>
<evidence type="ECO:0000256" key="2">
    <source>
        <dbReference type="ARBA" id="ARBA00022475"/>
    </source>
</evidence>
<dbReference type="GO" id="GO:0016787">
    <property type="term" value="F:hydrolase activity"/>
    <property type="evidence" value="ECO:0007669"/>
    <property type="project" value="UniProtKB-KW"/>
</dbReference>
<feature type="transmembrane region" description="Helical" evidence="7">
    <location>
        <begin position="51"/>
        <end position="71"/>
    </location>
</feature>
<sequence>MDIELQMLYGLQELRTPVTDRLLVFVTSLADKGWLWLLLGSVLFAVPKTRRLGGCMLVSMGIGALLGNVLLKNIVARPRPCWLEPSVQLLIHSPKDFSFPSGHTLVSFEGAVSIYLFNKKWGLPACMLALLIAFSRLYLFVHFPTDVLAGAAMGTVIAYCVFKGQGLRDRRESRRPRSYD</sequence>
<dbReference type="Pfam" id="PF01569">
    <property type="entry name" value="PAP2"/>
    <property type="match status" value="1"/>
</dbReference>
<protein>
    <submittedName>
        <fullName evidence="9">Phosphatase PAP2 family protein</fullName>
    </submittedName>
</protein>
<reference evidence="9 10" key="1">
    <citation type="submission" date="2019-08" db="EMBL/GenBank/DDBJ databases">
        <title>In-depth cultivation of the pig gut microbiome towards novel bacterial diversity and tailored functional studies.</title>
        <authorList>
            <person name="Wylensek D."/>
            <person name="Hitch T.C.A."/>
            <person name="Clavel T."/>
        </authorList>
    </citation>
    <scope>NUCLEOTIDE SEQUENCE [LARGE SCALE GENOMIC DNA]</scope>
    <source>
        <strain evidence="9 10">WCA-389-WT-23D1</strain>
    </source>
</reference>
<evidence type="ECO:0000259" key="8">
    <source>
        <dbReference type="SMART" id="SM00014"/>
    </source>
</evidence>
<keyword evidence="4" id="KW-0378">Hydrolase</keyword>
<evidence type="ECO:0000256" key="4">
    <source>
        <dbReference type="ARBA" id="ARBA00022801"/>
    </source>
</evidence>
<feature type="transmembrane region" description="Helical" evidence="7">
    <location>
        <begin position="147"/>
        <end position="167"/>
    </location>
</feature>
<dbReference type="InterPro" id="IPR000326">
    <property type="entry name" value="PAP2/HPO"/>
</dbReference>
<dbReference type="InterPro" id="IPR036938">
    <property type="entry name" value="PAP2/HPO_sf"/>
</dbReference>
<evidence type="ECO:0000256" key="1">
    <source>
        <dbReference type="ARBA" id="ARBA00004651"/>
    </source>
</evidence>
<name>A0A7X2NIN8_9CLOT</name>
<evidence type="ECO:0000313" key="10">
    <source>
        <dbReference type="Proteomes" id="UP000429958"/>
    </source>
</evidence>
<dbReference type="Proteomes" id="UP000429958">
    <property type="component" value="Unassembled WGS sequence"/>
</dbReference>
<dbReference type="PANTHER" id="PTHR14969:SF62">
    <property type="entry name" value="DECAPRENYLPHOSPHORYL-5-PHOSPHORIBOSE PHOSPHATASE RV3807C-RELATED"/>
    <property type="match status" value="1"/>
</dbReference>
<evidence type="ECO:0000256" key="5">
    <source>
        <dbReference type="ARBA" id="ARBA00022989"/>
    </source>
</evidence>